<dbReference type="Pfam" id="PF01706">
    <property type="entry name" value="FliG_C"/>
    <property type="match status" value="1"/>
</dbReference>
<dbReference type="OrthoDB" id="7616820at2"/>
<keyword evidence="14" id="KW-0282">Flagellum</keyword>
<evidence type="ECO:0000256" key="7">
    <source>
        <dbReference type="ARBA" id="ARBA00022779"/>
    </source>
</evidence>
<keyword evidence="5" id="KW-1003">Cell membrane</keyword>
<dbReference type="GO" id="GO:0071973">
    <property type="term" value="P:bacterial-type flagellum-dependent cell motility"/>
    <property type="evidence" value="ECO:0007669"/>
    <property type="project" value="InterPro"/>
</dbReference>
<organism evidence="14 15">
    <name type="scientific">Pseudooceanicola atlanticus</name>
    <dbReference type="NCBI Taxonomy" id="1461694"/>
    <lineage>
        <taxon>Bacteria</taxon>
        <taxon>Pseudomonadati</taxon>
        <taxon>Pseudomonadota</taxon>
        <taxon>Alphaproteobacteria</taxon>
        <taxon>Rhodobacterales</taxon>
        <taxon>Paracoccaceae</taxon>
        <taxon>Pseudooceanicola</taxon>
    </lineage>
</organism>
<evidence type="ECO:0000256" key="2">
    <source>
        <dbReference type="ARBA" id="ARBA00004413"/>
    </source>
</evidence>
<protein>
    <recommendedName>
        <fullName evidence="4">Flagellar motor switch protein FliG</fullName>
    </recommendedName>
</protein>
<feature type="domain" description="Flagellar motor switch protein FliG middle" evidence="12">
    <location>
        <begin position="131"/>
        <end position="202"/>
    </location>
</feature>
<keyword evidence="7" id="KW-0283">Flagellar rotation</keyword>
<comment type="similarity">
    <text evidence="3">Belongs to the FliG family.</text>
</comment>
<dbReference type="SUPFAM" id="SSF48029">
    <property type="entry name" value="FliG"/>
    <property type="match status" value="2"/>
</dbReference>
<evidence type="ECO:0000256" key="8">
    <source>
        <dbReference type="ARBA" id="ARBA00023136"/>
    </source>
</evidence>
<dbReference type="PANTHER" id="PTHR30534">
    <property type="entry name" value="FLAGELLAR MOTOR SWITCH PROTEIN FLIG"/>
    <property type="match status" value="1"/>
</dbReference>
<keyword evidence="14" id="KW-0969">Cilium</keyword>
<dbReference type="EMBL" id="AQQX01000006">
    <property type="protein sequence ID" value="KGM47986.1"/>
    <property type="molecule type" value="Genomic_DNA"/>
</dbReference>
<evidence type="ECO:0000259" key="12">
    <source>
        <dbReference type="Pfam" id="PF14841"/>
    </source>
</evidence>
<sequence>MGNLTPLAQNAPFSRGGVRLTRRQKAAIIIRLALSHGADVPLQELPDDLQADLTRILGDMRPITRDTLSEVVEEFAHELESLGLTFPRGIGGALSVLDGRISPHTAARLRKEAGVRQAGDPWERLKAQDAKKLAKIIEGESIEVAAIILSKLDISKAAELLGLLPGDRARRITYAVNQTSSVTPDALDRIGLSLAAQIDAEPASVFDKGPVERVGAILNYSTAATRDDVLNGLDETDRLFADEVRKAIFTFVNIPDRIAPRDIPKVVRELDQLELVTALAAAAATPETNRSAEYILSNMSGRLADQLREEVQEAGKVKAKDGEAAMTSIVTTIRGMETAGELLLIAEEEED</sequence>
<evidence type="ECO:0000313" key="14">
    <source>
        <dbReference type="EMBL" id="KGM47986.1"/>
    </source>
</evidence>
<dbReference type="Pfam" id="PF14841">
    <property type="entry name" value="FliG_M"/>
    <property type="match status" value="1"/>
</dbReference>
<evidence type="ECO:0000256" key="9">
    <source>
        <dbReference type="ARBA" id="ARBA00023143"/>
    </source>
</evidence>
<reference evidence="14 15" key="1">
    <citation type="journal article" date="2015" name="Antonie Van Leeuwenhoek">
        <title>Pseudooceanicola atlanticus gen. nov. sp. nov., isolated from surface seawater of the Atlantic Ocean and reclassification of Oceanicola batsensis, Oceanicola marinus, Oceanicola nitratireducens, Oceanicola nanhaiensis, Oceanicola antarcticus and Oceanicola flagellatus, as Pseudooceanicola batsensis comb. nov., Pseudooceanicola marinus comb. nov., Pseudooceanicola nitratireducens comb. nov., Pseudooceanicola nanhaiensis comb. nov., Pseudooceanicola antarcticus comb. nov., and Pseudooceanicola flagellatus comb. nov.</title>
        <authorList>
            <person name="Lai Q."/>
            <person name="Li G."/>
            <person name="Liu X."/>
            <person name="Du Y."/>
            <person name="Sun F."/>
            <person name="Shao Z."/>
        </authorList>
    </citation>
    <scope>NUCLEOTIDE SEQUENCE [LARGE SCALE GENOMIC DNA]</scope>
    <source>
        <strain evidence="14 15">22II-s11g</strain>
    </source>
</reference>
<dbReference type="eggNOG" id="COG1536">
    <property type="taxonomic scope" value="Bacteria"/>
</dbReference>
<comment type="subcellular location">
    <subcellularLocation>
        <location evidence="1">Bacterial flagellum basal body</location>
    </subcellularLocation>
    <subcellularLocation>
        <location evidence="2">Cell membrane</location>
        <topology evidence="2">Peripheral membrane protein</topology>
        <orientation evidence="2">Cytoplasmic side</orientation>
    </subcellularLocation>
</comment>
<evidence type="ECO:0000256" key="1">
    <source>
        <dbReference type="ARBA" id="ARBA00004117"/>
    </source>
</evidence>
<dbReference type="Gene3D" id="1.10.220.30">
    <property type="match status" value="3"/>
</dbReference>
<name>A0A0A0EAL4_9RHOB</name>
<dbReference type="GO" id="GO:0003774">
    <property type="term" value="F:cytoskeletal motor activity"/>
    <property type="evidence" value="ECO:0007669"/>
    <property type="project" value="InterPro"/>
</dbReference>
<dbReference type="STRING" id="1461694.ATO9_15440"/>
<evidence type="ECO:0000256" key="4">
    <source>
        <dbReference type="ARBA" id="ARBA00021870"/>
    </source>
</evidence>
<feature type="domain" description="Flagellar motor switch protein FliG C-terminal" evidence="11">
    <location>
        <begin position="232"/>
        <end position="343"/>
    </location>
</feature>
<dbReference type="GO" id="GO:0006935">
    <property type="term" value="P:chemotaxis"/>
    <property type="evidence" value="ECO:0007669"/>
    <property type="project" value="UniProtKB-KW"/>
</dbReference>
<dbReference type="InterPro" id="IPR023087">
    <property type="entry name" value="Flg_Motor_Flig_C"/>
</dbReference>
<evidence type="ECO:0000259" key="13">
    <source>
        <dbReference type="Pfam" id="PF14842"/>
    </source>
</evidence>
<dbReference type="RefSeq" id="WP_043750914.1">
    <property type="nucleotide sequence ID" value="NZ_AQQX01000006.1"/>
</dbReference>
<dbReference type="Proteomes" id="UP000030004">
    <property type="component" value="Unassembled WGS sequence"/>
</dbReference>
<keyword evidence="15" id="KW-1185">Reference proteome</keyword>
<dbReference type="GO" id="GO:0005886">
    <property type="term" value="C:plasma membrane"/>
    <property type="evidence" value="ECO:0007669"/>
    <property type="project" value="UniProtKB-SubCell"/>
</dbReference>
<evidence type="ECO:0000256" key="3">
    <source>
        <dbReference type="ARBA" id="ARBA00010299"/>
    </source>
</evidence>
<evidence type="ECO:0000256" key="5">
    <source>
        <dbReference type="ARBA" id="ARBA00022475"/>
    </source>
</evidence>
<comment type="function">
    <text evidence="10">FliG is one of three proteins (FliG, FliN, FliM) that forms the rotor-mounted switch complex (C ring), located at the base of the basal body. This complex interacts with the CheY and CheZ chemotaxis proteins, in addition to contacting components of the motor that determine the direction of flagellar rotation.</text>
</comment>
<gene>
    <name evidence="14" type="ORF">ATO9_15440</name>
</gene>
<keyword evidence="8" id="KW-0472">Membrane</keyword>
<feature type="domain" description="Flagellar motor switch protein FliG N-terminal" evidence="13">
    <location>
        <begin position="20"/>
        <end position="122"/>
    </location>
</feature>
<dbReference type="InterPro" id="IPR011002">
    <property type="entry name" value="FliG_a-hlx"/>
</dbReference>
<evidence type="ECO:0000256" key="6">
    <source>
        <dbReference type="ARBA" id="ARBA00022500"/>
    </source>
</evidence>
<dbReference type="InterPro" id="IPR028263">
    <property type="entry name" value="FliG_N"/>
</dbReference>
<dbReference type="GO" id="GO:0009425">
    <property type="term" value="C:bacterial-type flagellum basal body"/>
    <property type="evidence" value="ECO:0007669"/>
    <property type="project" value="UniProtKB-SubCell"/>
</dbReference>
<comment type="caution">
    <text evidence="14">The sequence shown here is derived from an EMBL/GenBank/DDBJ whole genome shotgun (WGS) entry which is preliminary data.</text>
</comment>
<dbReference type="InterPro" id="IPR032779">
    <property type="entry name" value="FliG_M"/>
</dbReference>
<dbReference type="PRINTS" id="PR00954">
    <property type="entry name" value="FLGMOTORFLIG"/>
</dbReference>
<evidence type="ECO:0000256" key="10">
    <source>
        <dbReference type="ARBA" id="ARBA00025598"/>
    </source>
</evidence>
<dbReference type="InterPro" id="IPR000090">
    <property type="entry name" value="Flg_Motor_Flig"/>
</dbReference>
<dbReference type="AlphaFoldDB" id="A0A0A0EAL4"/>
<evidence type="ECO:0000259" key="11">
    <source>
        <dbReference type="Pfam" id="PF01706"/>
    </source>
</evidence>
<proteinExistence type="inferred from homology"/>
<keyword evidence="9" id="KW-0975">Bacterial flagellum</keyword>
<accession>A0A0A0EAL4</accession>
<dbReference type="Pfam" id="PF14842">
    <property type="entry name" value="FliG_N"/>
    <property type="match status" value="1"/>
</dbReference>
<keyword evidence="6" id="KW-0145">Chemotaxis</keyword>
<keyword evidence="14" id="KW-0966">Cell projection</keyword>
<evidence type="ECO:0000313" key="15">
    <source>
        <dbReference type="Proteomes" id="UP000030004"/>
    </source>
</evidence>
<dbReference type="PANTHER" id="PTHR30534:SF0">
    <property type="entry name" value="FLAGELLAR MOTOR SWITCH PROTEIN FLIG"/>
    <property type="match status" value="1"/>
</dbReference>